<keyword evidence="3" id="KW-1185">Reference proteome</keyword>
<dbReference type="Proteomes" id="UP000484988">
    <property type="component" value="Unassembled WGS sequence"/>
</dbReference>
<gene>
    <name evidence="2" type="ORF">SCWH03_03520</name>
</gene>
<protein>
    <submittedName>
        <fullName evidence="2">Uncharacterized protein</fullName>
    </submittedName>
</protein>
<evidence type="ECO:0000256" key="1">
    <source>
        <dbReference type="SAM" id="MobiDB-lite"/>
    </source>
</evidence>
<organism evidence="2 3">
    <name type="scientific">Streptomyces pacificus</name>
    <dbReference type="NCBI Taxonomy" id="2705029"/>
    <lineage>
        <taxon>Bacteria</taxon>
        <taxon>Bacillati</taxon>
        <taxon>Actinomycetota</taxon>
        <taxon>Actinomycetes</taxon>
        <taxon>Kitasatosporales</taxon>
        <taxon>Streptomycetaceae</taxon>
        <taxon>Streptomyces</taxon>
    </lineage>
</organism>
<feature type="region of interest" description="Disordered" evidence="1">
    <location>
        <begin position="125"/>
        <end position="144"/>
    </location>
</feature>
<comment type="caution">
    <text evidence="2">The sequence shown here is derived from an EMBL/GenBank/DDBJ whole genome shotgun (WGS) entry which is preliminary data.</text>
</comment>
<sequence>MSAASVLGASPQRIRTHDGIRSPQARRVRSPSDSPVPVGRADRDGSREPGAGAARPPPRSGGAAGSRIPSCPTVGSRPCAVACTAAGSRKRPGGGPPPARGASEAGKRAWARNRTADGAAVHVAEDALDGSGAGPFPGRNRCRR</sequence>
<evidence type="ECO:0000313" key="3">
    <source>
        <dbReference type="Proteomes" id="UP000484988"/>
    </source>
</evidence>
<feature type="region of interest" description="Disordered" evidence="1">
    <location>
        <begin position="1"/>
        <end position="114"/>
    </location>
</feature>
<evidence type="ECO:0000313" key="2">
    <source>
        <dbReference type="EMBL" id="GFH34142.1"/>
    </source>
</evidence>
<accession>A0A6A0AMT8</accession>
<dbReference type="EMBL" id="BLLG01000001">
    <property type="protein sequence ID" value="GFH34142.1"/>
    <property type="molecule type" value="Genomic_DNA"/>
</dbReference>
<name>A0A6A0AMT8_9ACTN</name>
<reference evidence="2 3" key="1">
    <citation type="submission" date="2020-02" db="EMBL/GenBank/DDBJ databases">
        <title>Whole Genome Shotgun Sequence of Streptomyces sp. strain CWH03.</title>
        <authorList>
            <person name="Dohra H."/>
            <person name="Kodani S."/>
            <person name="Yamamura H."/>
        </authorList>
    </citation>
    <scope>NUCLEOTIDE SEQUENCE [LARGE SCALE GENOMIC DNA]</scope>
    <source>
        <strain evidence="2 3">CWH03</strain>
    </source>
</reference>
<proteinExistence type="predicted"/>
<dbReference type="AlphaFoldDB" id="A0A6A0AMT8"/>